<gene>
    <name evidence="1" type="ORF">BN000_01402</name>
</gene>
<dbReference type="SUPFAM" id="SSF56112">
    <property type="entry name" value="Protein kinase-like (PK-like)"/>
    <property type="match status" value="1"/>
</dbReference>
<reference evidence="2" key="1">
    <citation type="submission" date="2015-05" db="EMBL/GenBank/DDBJ databases">
        <authorList>
            <person name="Urmite Genomes"/>
        </authorList>
    </citation>
    <scope>NUCLEOTIDE SEQUENCE [LARGE SCALE GENOMIC DNA]</scope>
    <source>
        <strain evidence="2">LF1</strain>
    </source>
</reference>
<evidence type="ECO:0000313" key="2">
    <source>
        <dbReference type="Proteomes" id="UP000199087"/>
    </source>
</evidence>
<keyword evidence="1" id="KW-0167">Capsid protein</keyword>
<dbReference type="Gene3D" id="3.30.200.20">
    <property type="entry name" value="Phosphorylase Kinase, domain 1"/>
    <property type="match status" value="1"/>
</dbReference>
<dbReference type="RefSeq" id="WP_090632659.1">
    <property type="nucleotide sequence ID" value="NZ_CVRB01000001.1"/>
</dbReference>
<dbReference type="NCBIfam" id="TIGR02906">
    <property type="entry name" value="spore_CotS"/>
    <property type="match status" value="1"/>
</dbReference>
<dbReference type="InterPro" id="IPR014255">
    <property type="entry name" value="Spore_coat_CotS"/>
</dbReference>
<evidence type="ECO:0000313" key="1">
    <source>
        <dbReference type="EMBL" id="CRK81498.1"/>
    </source>
</evidence>
<dbReference type="Proteomes" id="UP000199087">
    <property type="component" value="Unassembled WGS sequence"/>
</dbReference>
<protein>
    <submittedName>
        <fullName evidence="1">Spore coat protein</fullName>
    </submittedName>
</protein>
<dbReference type="OrthoDB" id="9771902at2"/>
<dbReference type="InterPro" id="IPR047175">
    <property type="entry name" value="CotS-like"/>
</dbReference>
<sequence length="362" mass="42228">MKKIVIEPWEKLEDRDGFIIPDYIEALAQEVLKNYDLHVKSFQAVATKPEQGGAIWKIETNLGPKSLKLLHRRPTRSLFSLGAQRYLDEVKLARVPSIFQTKNGQDYIEAGGKLWFIAKWIEPLEPVSKDLEGTKKLCYALGEFHRLTKGYVPPNKAEIASRLSKWPKKYGKMITKIDWFRHIAEAYNDMPASPYILDVVDTFQDQARQSLLRLEQSNYLDLIKKGNEYWGLAHQDYGWSNCQMGPGGMWFIDLDGVAYDLAIRDLRKLISGKMLDLYKWDVTWVREMIKAYDKANPITPELYEILMIDLSLPNEFYRQMNEVIYQPDLLLNEETAQLIKTIVDIDQSKWNTLKEIQSDWRK</sequence>
<dbReference type="STRING" id="1499688.BN000_01402"/>
<keyword evidence="2" id="KW-1185">Reference proteome</keyword>
<dbReference type="GO" id="GO:0042601">
    <property type="term" value="C:endospore-forming forespore"/>
    <property type="evidence" value="ECO:0007669"/>
    <property type="project" value="TreeGrafter"/>
</dbReference>
<keyword evidence="1" id="KW-0946">Virion</keyword>
<dbReference type="EMBL" id="CVRB01000001">
    <property type="protein sequence ID" value="CRK81498.1"/>
    <property type="molecule type" value="Genomic_DNA"/>
</dbReference>
<dbReference type="AlphaFoldDB" id="A0A0U1NUS8"/>
<dbReference type="PANTHER" id="PTHR39179">
    <property type="entry name" value="SPORE COAT PROTEIN I"/>
    <property type="match status" value="1"/>
</dbReference>
<dbReference type="Gene3D" id="3.90.1200.10">
    <property type="match status" value="1"/>
</dbReference>
<dbReference type="PANTHER" id="PTHR39179:SF1">
    <property type="entry name" value="SPORE COAT PROTEIN I"/>
    <property type="match status" value="1"/>
</dbReference>
<dbReference type="InterPro" id="IPR011009">
    <property type="entry name" value="Kinase-like_dom_sf"/>
</dbReference>
<organism evidence="1 2">
    <name type="scientific">Neobacillus massiliamazoniensis</name>
    <dbReference type="NCBI Taxonomy" id="1499688"/>
    <lineage>
        <taxon>Bacteria</taxon>
        <taxon>Bacillati</taxon>
        <taxon>Bacillota</taxon>
        <taxon>Bacilli</taxon>
        <taxon>Bacillales</taxon>
        <taxon>Bacillaceae</taxon>
        <taxon>Neobacillus</taxon>
    </lineage>
</organism>
<proteinExistence type="predicted"/>
<name>A0A0U1NUS8_9BACI</name>
<accession>A0A0U1NUS8</accession>